<sequence length="228" mass="26294">MIRVKSASWWSYCLACSALLLIPLVGLIYVHLNQEGTRVYSLVTDLDRHIPFLKGFVVPYLSWYGFLLVCFLYLAYKDRRNYYITLVESVVGLLICYGLYAIYQTTVPRPELIGSDPLLRMVAWVYRTDEPFNCFPSTHVLTSYLMMRAYLRTTHVALRYKIIVSCMSLLIILSTQFVKQHVLLDIVGAILVAECVVYALDRMRRGWLADSPMTVRTQQSKLEGGLRQ</sequence>
<feature type="transmembrane region" description="Helical" evidence="1">
    <location>
        <begin position="52"/>
        <end position="75"/>
    </location>
</feature>
<dbReference type="InterPro" id="IPR036938">
    <property type="entry name" value="PAP2/HPO_sf"/>
</dbReference>
<gene>
    <name evidence="2" type="ORF">GC097_16905</name>
</gene>
<evidence type="ECO:0000256" key="1">
    <source>
        <dbReference type="SAM" id="Phobius"/>
    </source>
</evidence>
<dbReference type="SUPFAM" id="SSF48317">
    <property type="entry name" value="Acid phosphatase/Vanadium-dependent haloperoxidase"/>
    <property type="match status" value="1"/>
</dbReference>
<keyword evidence="1" id="KW-0472">Membrane</keyword>
<protein>
    <submittedName>
        <fullName evidence="2">Phosphatase PAP2 family protein</fullName>
    </submittedName>
</protein>
<feature type="transmembrane region" description="Helical" evidence="1">
    <location>
        <begin position="12"/>
        <end position="32"/>
    </location>
</feature>
<keyword evidence="1" id="KW-1133">Transmembrane helix</keyword>
<keyword evidence="1" id="KW-0812">Transmembrane</keyword>
<evidence type="ECO:0000313" key="2">
    <source>
        <dbReference type="EMBL" id="NOV01697.1"/>
    </source>
</evidence>
<comment type="caution">
    <text evidence="2">The sequence shown here is derived from an EMBL/GenBank/DDBJ whole genome shotgun (WGS) entry which is preliminary data.</text>
</comment>
<dbReference type="Proteomes" id="UP000618579">
    <property type="component" value="Unassembled WGS sequence"/>
</dbReference>
<accession>A0ABX1ZNP7</accession>
<evidence type="ECO:0000313" key="3">
    <source>
        <dbReference type="Proteomes" id="UP000618579"/>
    </source>
</evidence>
<feature type="transmembrane region" description="Helical" evidence="1">
    <location>
        <begin position="182"/>
        <end position="200"/>
    </location>
</feature>
<feature type="transmembrane region" description="Helical" evidence="1">
    <location>
        <begin position="156"/>
        <end position="175"/>
    </location>
</feature>
<proteinExistence type="predicted"/>
<name>A0ABX1ZNP7_9BACL</name>
<keyword evidence="3" id="KW-1185">Reference proteome</keyword>
<organism evidence="2 3">
    <name type="scientific">Paenibacillus planticolens</name>
    <dbReference type="NCBI Taxonomy" id="2654976"/>
    <lineage>
        <taxon>Bacteria</taxon>
        <taxon>Bacillati</taxon>
        <taxon>Bacillota</taxon>
        <taxon>Bacilli</taxon>
        <taxon>Bacillales</taxon>
        <taxon>Paenibacillaceae</taxon>
        <taxon>Paenibacillus</taxon>
    </lineage>
</organism>
<reference evidence="2 3" key="1">
    <citation type="submission" date="2019-10" db="EMBL/GenBank/DDBJ databases">
        <title>Description of Paenibacillus pedi sp. nov.</title>
        <authorList>
            <person name="Carlier A."/>
            <person name="Qi S."/>
        </authorList>
    </citation>
    <scope>NUCLEOTIDE SEQUENCE [LARGE SCALE GENOMIC DNA]</scope>
    <source>
        <strain evidence="2 3">LMG 31457</strain>
    </source>
</reference>
<dbReference type="EMBL" id="WHNZ01000039">
    <property type="protein sequence ID" value="NOV01697.1"/>
    <property type="molecule type" value="Genomic_DNA"/>
</dbReference>